<dbReference type="RefSeq" id="WP_188751232.1">
    <property type="nucleotide sequence ID" value="NZ_BMIK01000008.1"/>
</dbReference>
<accession>A0ABQ1M392</accession>
<name>A0ABQ1M392_9SPHI</name>
<dbReference type="Gene3D" id="2.60.120.620">
    <property type="entry name" value="q2cbj1_9rhob like domain"/>
    <property type="match status" value="1"/>
</dbReference>
<organism evidence="1 2">
    <name type="scientific">Parapedobacter defluvii</name>
    <dbReference type="NCBI Taxonomy" id="2045106"/>
    <lineage>
        <taxon>Bacteria</taxon>
        <taxon>Pseudomonadati</taxon>
        <taxon>Bacteroidota</taxon>
        <taxon>Sphingobacteriia</taxon>
        <taxon>Sphingobacteriales</taxon>
        <taxon>Sphingobacteriaceae</taxon>
        <taxon>Parapedobacter</taxon>
    </lineage>
</organism>
<dbReference type="InterPro" id="IPR008775">
    <property type="entry name" value="Phytyl_CoA_dOase-like"/>
</dbReference>
<reference evidence="2" key="1">
    <citation type="journal article" date="2019" name="Int. J. Syst. Evol. Microbiol.">
        <title>The Global Catalogue of Microorganisms (GCM) 10K type strain sequencing project: providing services to taxonomists for standard genome sequencing and annotation.</title>
        <authorList>
            <consortium name="The Broad Institute Genomics Platform"/>
            <consortium name="The Broad Institute Genome Sequencing Center for Infectious Disease"/>
            <person name="Wu L."/>
            <person name="Ma J."/>
        </authorList>
    </citation>
    <scope>NUCLEOTIDE SEQUENCE [LARGE SCALE GENOMIC DNA]</scope>
    <source>
        <strain evidence="2">CGMCC 1.15342</strain>
    </source>
</reference>
<dbReference type="PANTHER" id="PTHR40470:SF1">
    <property type="entry name" value="PHYTANOYL-COA DIOXYGENASE FAMILY PROTEIN (AFU_ORTHOLOGUE AFUA_2G15850)"/>
    <property type="match status" value="1"/>
</dbReference>
<evidence type="ECO:0008006" key="3">
    <source>
        <dbReference type="Google" id="ProtNLM"/>
    </source>
</evidence>
<dbReference type="SUPFAM" id="SSF51197">
    <property type="entry name" value="Clavaminate synthase-like"/>
    <property type="match status" value="1"/>
</dbReference>
<sequence length="298" mass="34293">MKTSLKDQFLTEGYVIIDVLTDLEISQFRVLMDALLNPEVKAEDTKKHSSSFQHLGDDLADFGREARQYYFHLLTKEGTAPILHAFHHPIILKAVEEIIGPDLIINNASILAANEGTSYSLGWHRDVIQIPEDEIADWLFSKERFHNSVQINLPLVEENSLWIVPRSHNRPNTPEENAAFAGSKHYAPIGAEMPGGIPVTLKAGQAVLYNNNLIHRGYTETMKVPRRTLHMGYHSAAYPPTWHFYLLNEQLLTPYYIETLSPTMQRMIKEYLACRKKYPNMADTWKWDYNFPHKPIHN</sequence>
<dbReference type="Proteomes" id="UP000597338">
    <property type="component" value="Unassembled WGS sequence"/>
</dbReference>
<protein>
    <recommendedName>
        <fullName evidence="3">Phytanoyl-CoA dioxygenase family protein</fullName>
    </recommendedName>
</protein>
<gene>
    <name evidence="1" type="ORF">GCM10011386_25190</name>
</gene>
<keyword evidence="2" id="KW-1185">Reference proteome</keyword>
<dbReference type="PANTHER" id="PTHR40470">
    <property type="entry name" value="PHYTANOYL-COA DIOXYGENASE FAMILY PROTEIN (AFU_ORTHOLOGUE AFUA_2G15850)"/>
    <property type="match status" value="1"/>
</dbReference>
<dbReference type="EMBL" id="BMIK01000008">
    <property type="protein sequence ID" value="GGC32036.1"/>
    <property type="molecule type" value="Genomic_DNA"/>
</dbReference>
<dbReference type="Pfam" id="PF05721">
    <property type="entry name" value="PhyH"/>
    <property type="match status" value="1"/>
</dbReference>
<comment type="caution">
    <text evidence="1">The sequence shown here is derived from an EMBL/GenBank/DDBJ whole genome shotgun (WGS) entry which is preliminary data.</text>
</comment>
<evidence type="ECO:0000313" key="1">
    <source>
        <dbReference type="EMBL" id="GGC32036.1"/>
    </source>
</evidence>
<proteinExistence type="predicted"/>
<evidence type="ECO:0000313" key="2">
    <source>
        <dbReference type="Proteomes" id="UP000597338"/>
    </source>
</evidence>